<sequence length="783" mass="86836">MKVPFSLPGNRELRKILTWARSLAPSQRYDGAADSDLHDTELLALPSQQSLSSVPEITAKERTVQDQALVTPILGEAKASTDEHRGILAHALENNGLDKSRSWIKGVYLCGYATTGLLLSNLILVSVAGGLSSKFPGRGGSSNSKVIYDGSCDTAGRWNTSLHIIINIISTCTLATSNYCMQTLVAPTRDEIDIAHAKCRWLDVGGSSFRNLFAISYARLGLWIVLLLTATPLHLFYNSLIFESLNYNEYWAFAAPHDFTPKDMRNLTTPALDNCFTIRTSSAPTSRSSNEVLDWNQLILQIEGSKSERIPAEKCFEEIYLTIGQPVYKGIVLLTSNRSMSDGGTESVLGITNWRDPREVSVTPFVSSENIQDHKCTPASTSYFYYHNKMHVTECLAFEGKNNCQLFYNPIIAVTVIIATFVKVIAIFLAAQIHKSRSIPLLTSCDAIASFLEDPDETTKGMCWASLNSMKKNWTTCPEGQEPQRQAVRYQRLTRPQQWRRASSPIHWFVTVLIVITCIMTTMYIYPSIAVKPNARTAGLTWQAIWDSGSMARQTAVTTSGAENYSELQGVVIANSAQLVVTICYYFYNSLLTRMLLSAEYSSYGVNRKPLRVTWPVEGSKQRSTYWLSIPYRYGLPSMALFTIVHWLVSQGIFFVLAFPCDTNGNLLYEQKKSVPASSYMPLMYAGVILCVLFIMIIGVSFRRLKSAIPLAGTCSAAISAACHPPKNVRTGTVTHGELMWGETDLSWALDSGDDDDESDGPKGHCSFTPSEARQPSLDKLYA</sequence>
<feature type="domain" description="DUF6536" evidence="3">
    <location>
        <begin position="103"/>
        <end position="260"/>
    </location>
</feature>
<dbReference type="Pfam" id="PF20163">
    <property type="entry name" value="DUF6536"/>
    <property type="match status" value="1"/>
</dbReference>
<dbReference type="AlphaFoldDB" id="A0AAD6E1L9"/>
<keyword evidence="2" id="KW-0472">Membrane</keyword>
<accession>A0AAD6E1L9</accession>
<dbReference type="EMBL" id="JAQJAE010000004">
    <property type="protein sequence ID" value="KAJ5598381.1"/>
    <property type="molecule type" value="Genomic_DNA"/>
</dbReference>
<reference evidence="4" key="2">
    <citation type="submission" date="2023-01" db="EMBL/GenBank/DDBJ databases">
        <authorList>
            <person name="Petersen C."/>
        </authorList>
    </citation>
    <scope>NUCLEOTIDE SEQUENCE</scope>
    <source>
        <strain evidence="4">IBT 12815</strain>
    </source>
</reference>
<protein>
    <recommendedName>
        <fullName evidence="3">DUF6536 domain-containing protein</fullName>
    </recommendedName>
</protein>
<dbReference type="PANTHER" id="PTHR35395:SF1">
    <property type="entry name" value="DUF6536 DOMAIN-CONTAINING PROTEIN"/>
    <property type="match status" value="1"/>
</dbReference>
<feature type="transmembrane region" description="Helical" evidence="2">
    <location>
        <begin position="680"/>
        <end position="702"/>
    </location>
</feature>
<feature type="transmembrane region" description="Helical" evidence="2">
    <location>
        <begin position="217"/>
        <end position="237"/>
    </location>
</feature>
<organism evidence="4 5">
    <name type="scientific">Penicillium hordei</name>
    <dbReference type="NCBI Taxonomy" id="40994"/>
    <lineage>
        <taxon>Eukaryota</taxon>
        <taxon>Fungi</taxon>
        <taxon>Dikarya</taxon>
        <taxon>Ascomycota</taxon>
        <taxon>Pezizomycotina</taxon>
        <taxon>Eurotiomycetes</taxon>
        <taxon>Eurotiomycetidae</taxon>
        <taxon>Eurotiales</taxon>
        <taxon>Aspergillaceae</taxon>
        <taxon>Penicillium</taxon>
    </lineage>
</organism>
<dbReference type="InterPro" id="IPR046623">
    <property type="entry name" value="DUF6536"/>
</dbReference>
<comment type="caution">
    <text evidence="4">The sequence shown here is derived from an EMBL/GenBank/DDBJ whole genome shotgun (WGS) entry which is preliminary data.</text>
</comment>
<keyword evidence="5" id="KW-1185">Reference proteome</keyword>
<keyword evidence="2" id="KW-1133">Transmembrane helix</keyword>
<feature type="transmembrane region" description="Helical" evidence="2">
    <location>
        <begin position="506"/>
        <end position="526"/>
    </location>
</feature>
<keyword evidence="2" id="KW-0812">Transmembrane</keyword>
<feature type="transmembrane region" description="Helical" evidence="2">
    <location>
        <begin position="407"/>
        <end position="431"/>
    </location>
</feature>
<evidence type="ECO:0000259" key="3">
    <source>
        <dbReference type="Pfam" id="PF20163"/>
    </source>
</evidence>
<evidence type="ECO:0000256" key="1">
    <source>
        <dbReference type="SAM" id="MobiDB-lite"/>
    </source>
</evidence>
<evidence type="ECO:0000313" key="4">
    <source>
        <dbReference type="EMBL" id="KAJ5598381.1"/>
    </source>
</evidence>
<feature type="region of interest" description="Disordered" evidence="1">
    <location>
        <begin position="751"/>
        <end position="783"/>
    </location>
</feature>
<evidence type="ECO:0000256" key="2">
    <source>
        <dbReference type="SAM" id="Phobius"/>
    </source>
</evidence>
<proteinExistence type="predicted"/>
<dbReference type="Proteomes" id="UP001213799">
    <property type="component" value="Unassembled WGS sequence"/>
</dbReference>
<dbReference type="GeneID" id="81589762"/>
<feature type="transmembrane region" description="Helical" evidence="2">
    <location>
        <begin position="639"/>
        <end position="660"/>
    </location>
</feature>
<gene>
    <name evidence="4" type="ORF">N7537_008465</name>
</gene>
<dbReference type="PANTHER" id="PTHR35395">
    <property type="entry name" value="DUF6536 DOMAIN-CONTAINING PROTEIN"/>
    <property type="match status" value="1"/>
</dbReference>
<reference evidence="4" key="1">
    <citation type="journal article" date="2023" name="IMA Fungus">
        <title>Comparative genomic study of the Penicillium genus elucidates a diverse pangenome and 15 lateral gene transfer events.</title>
        <authorList>
            <person name="Petersen C."/>
            <person name="Sorensen T."/>
            <person name="Nielsen M.R."/>
            <person name="Sondergaard T.E."/>
            <person name="Sorensen J.L."/>
            <person name="Fitzpatrick D.A."/>
            <person name="Frisvad J.C."/>
            <person name="Nielsen K.L."/>
        </authorList>
    </citation>
    <scope>NUCLEOTIDE SEQUENCE</scope>
    <source>
        <strain evidence="4">IBT 12815</strain>
    </source>
</reference>
<evidence type="ECO:0000313" key="5">
    <source>
        <dbReference type="Proteomes" id="UP001213799"/>
    </source>
</evidence>
<dbReference type="RefSeq" id="XP_056751596.1">
    <property type="nucleotide sequence ID" value="XM_056899520.1"/>
</dbReference>
<name>A0AAD6E1L9_9EURO</name>